<evidence type="ECO:0000256" key="1">
    <source>
        <dbReference type="SAM" id="MobiDB-lite"/>
    </source>
</evidence>
<dbReference type="Proteomes" id="UP001446871">
    <property type="component" value="Unassembled WGS sequence"/>
</dbReference>
<dbReference type="EMBL" id="JAQQWM010000006">
    <property type="protein sequence ID" value="KAK8059935.1"/>
    <property type="molecule type" value="Genomic_DNA"/>
</dbReference>
<name>A0ABR1ULY9_9PEZI</name>
<reference evidence="2 3" key="1">
    <citation type="submission" date="2023-01" db="EMBL/GenBank/DDBJ databases">
        <title>Analysis of 21 Apiospora genomes using comparative genomics revels a genus with tremendous synthesis potential of carbohydrate active enzymes and secondary metabolites.</title>
        <authorList>
            <person name="Sorensen T."/>
        </authorList>
    </citation>
    <scope>NUCLEOTIDE SEQUENCE [LARGE SCALE GENOMIC DNA]</scope>
    <source>
        <strain evidence="2 3">CBS 83171</strain>
    </source>
</reference>
<feature type="compositionally biased region" description="Polar residues" evidence="1">
    <location>
        <begin position="9"/>
        <end position="24"/>
    </location>
</feature>
<sequence length="123" mass="13264">MATKPPEMASSTSGSTRAVSTSPTALNCRRQLTPCFAGTSRRSSATFTYQTYHQANLSGRLPTKPMADPSSSLFPSVEFFSKKGKLLGDKQSLGELLQQVTRVPTRALNGATLSEFGEVERMS</sequence>
<proteinExistence type="predicted"/>
<feature type="region of interest" description="Disordered" evidence="1">
    <location>
        <begin position="1"/>
        <end position="24"/>
    </location>
</feature>
<organism evidence="2 3">
    <name type="scientific">Apiospora saccharicola</name>
    <dbReference type="NCBI Taxonomy" id="335842"/>
    <lineage>
        <taxon>Eukaryota</taxon>
        <taxon>Fungi</taxon>
        <taxon>Dikarya</taxon>
        <taxon>Ascomycota</taxon>
        <taxon>Pezizomycotina</taxon>
        <taxon>Sordariomycetes</taxon>
        <taxon>Xylariomycetidae</taxon>
        <taxon>Amphisphaeriales</taxon>
        <taxon>Apiosporaceae</taxon>
        <taxon>Apiospora</taxon>
    </lineage>
</organism>
<accession>A0ABR1ULY9</accession>
<evidence type="ECO:0000313" key="2">
    <source>
        <dbReference type="EMBL" id="KAK8059935.1"/>
    </source>
</evidence>
<evidence type="ECO:0000313" key="3">
    <source>
        <dbReference type="Proteomes" id="UP001446871"/>
    </source>
</evidence>
<gene>
    <name evidence="2" type="ORF">PG996_009865</name>
</gene>
<comment type="caution">
    <text evidence="2">The sequence shown here is derived from an EMBL/GenBank/DDBJ whole genome shotgun (WGS) entry which is preliminary data.</text>
</comment>
<protein>
    <submittedName>
        <fullName evidence="2">HET-domain-containing protein</fullName>
    </submittedName>
</protein>
<keyword evidence="3" id="KW-1185">Reference proteome</keyword>